<reference evidence="6" key="1">
    <citation type="journal article" date="2019" name="Int. J. Syst. Evol. Microbiol.">
        <title>The Global Catalogue of Microorganisms (GCM) 10K type strain sequencing project: providing services to taxonomists for standard genome sequencing and annotation.</title>
        <authorList>
            <consortium name="The Broad Institute Genomics Platform"/>
            <consortium name="The Broad Institute Genome Sequencing Center for Infectious Disease"/>
            <person name="Wu L."/>
            <person name="Ma J."/>
        </authorList>
    </citation>
    <scope>NUCLEOTIDE SEQUENCE [LARGE SCALE GENOMIC DNA]</scope>
    <source>
        <strain evidence="6">JCM 17591</strain>
    </source>
</reference>
<dbReference type="RefSeq" id="WP_344751386.1">
    <property type="nucleotide sequence ID" value="NZ_BAABBW010000001.1"/>
</dbReference>
<dbReference type="GO" id="GO:0005524">
    <property type="term" value="F:ATP binding"/>
    <property type="evidence" value="ECO:0007669"/>
    <property type="project" value="UniProtKB-KW"/>
</dbReference>
<dbReference type="Pfam" id="PF00005">
    <property type="entry name" value="ABC_tran"/>
    <property type="match status" value="1"/>
</dbReference>
<evidence type="ECO:0000256" key="3">
    <source>
        <dbReference type="ARBA" id="ARBA00022840"/>
    </source>
</evidence>
<dbReference type="PANTHER" id="PTHR45772">
    <property type="entry name" value="CONSERVED COMPONENT OF ABC TRANSPORTER FOR NATURAL AMINO ACIDS-RELATED"/>
    <property type="match status" value="1"/>
</dbReference>
<evidence type="ECO:0000313" key="6">
    <source>
        <dbReference type="Proteomes" id="UP001501079"/>
    </source>
</evidence>
<dbReference type="InterPro" id="IPR032823">
    <property type="entry name" value="BCA_ABC_TP_C"/>
</dbReference>
<gene>
    <name evidence="5" type="ORF">GCM10022287_01770</name>
</gene>
<dbReference type="Pfam" id="PF12399">
    <property type="entry name" value="BCA_ABC_TP_C"/>
    <property type="match status" value="1"/>
</dbReference>
<dbReference type="EMBL" id="BAABBW010000001">
    <property type="protein sequence ID" value="GAA4167749.1"/>
    <property type="molecule type" value="Genomic_DNA"/>
</dbReference>
<dbReference type="InterPro" id="IPR051120">
    <property type="entry name" value="ABC_AA/LPS_Transport"/>
</dbReference>
<evidence type="ECO:0000259" key="4">
    <source>
        <dbReference type="PROSITE" id="PS50893"/>
    </source>
</evidence>
<comment type="caution">
    <text evidence="5">The sequence shown here is derived from an EMBL/GenBank/DDBJ whole genome shotgun (WGS) entry which is preliminary data.</text>
</comment>
<keyword evidence="6" id="KW-1185">Reference proteome</keyword>
<feature type="domain" description="ABC transporter" evidence="4">
    <location>
        <begin position="16"/>
        <end position="285"/>
    </location>
</feature>
<evidence type="ECO:0000256" key="1">
    <source>
        <dbReference type="ARBA" id="ARBA00022448"/>
    </source>
</evidence>
<dbReference type="InterPro" id="IPR003439">
    <property type="entry name" value="ABC_transporter-like_ATP-bd"/>
</dbReference>
<keyword evidence="2" id="KW-0547">Nucleotide-binding</keyword>
<dbReference type="InterPro" id="IPR003593">
    <property type="entry name" value="AAA+_ATPase"/>
</dbReference>
<dbReference type="InterPro" id="IPR027417">
    <property type="entry name" value="P-loop_NTPase"/>
</dbReference>
<dbReference type="PROSITE" id="PS50893">
    <property type="entry name" value="ABC_TRANSPORTER_2"/>
    <property type="match status" value="1"/>
</dbReference>
<evidence type="ECO:0000313" key="5">
    <source>
        <dbReference type="EMBL" id="GAA4167749.1"/>
    </source>
</evidence>
<organism evidence="5 6">
    <name type="scientific">Gryllotalpicola koreensis</name>
    <dbReference type="NCBI Taxonomy" id="993086"/>
    <lineage>
        <taxon>Bacteria</taxon>
        <taxon>Bacillati</taxon>
        <taxon>Actinomycetota</taxon>
        <taxon>Actinomycetes</taxon>
        <taxon>Micrococcales</taxon>
        <taxon>Microbacteriaceae</taxon>
        <taxon>Gryllotalpicola</taxon>
    </lineage>
</organism>
<accession>A0ABP7ZQ89</accession>
<keyword evidence="3 5" id="KW-0067">ATP-binding</keyword>
<dbReference type="Proteomes" id="UP001501079">
    <property type="component" value="Unassembled WGS sequence"/>
</dbReference>
<protein>
    <submittedName>
        <fullName evidence="5">ABC transporter ATP-binding protein</fullName>
    </submittedName>
</protein>
<dbReference type="SMART" id="SM00382">
    <property type="entry name" value="AAA"/>
    <property type="match status" value="1"/>
</dbReference>
<dbReference type="SUPFAM" id="SSF52540">
    <property type="entry name" value="P-loop containing nucleoside triphosphate hydrolases"/>
    <property type="match status" value="1"/>
</dbReference>
<proteinExistence type="predicted"/>
<keyword evidence="1" id="KW-0813">Transport</keyword>
<dbReference type="Gene3D" id="3.40.50.300">
    <property type="entry name" value="P-loop containing nucleotide triphosphate hydrolases"/>
    <property type="match status" value="1"/>
</dbReference>
<dbReference type="PANTHER" id="PTHR45772:SF7">
    <property type="entry name" value="AMINO ACID ABC TRANSPORTER ATP-BINDING PROTEIN"/>
    <property type="match status" value="1"/>
</dbReference>
<name>A0ABP7ZQ89_9MICO</name>
<evidence type="ECO:0000256" key="2">
    <source>
        <dbReference type="ARBA" id="ARBA00022741"/>
    </source>
</evidence>
<sequence>MSDATAPQAQTGGALLTVEKLERHFEGLKAVDGISFTVGPHEVVSIIGPNGSGKTTTLNLVTGTIPANGGTITLDGADIGHADTARIAEDGVARTFQNGRVFATLSVADNIEVGIHSTLRASRPFRRLSRMFLLRWIPLLAELYIAIIGTPASRRERREIDATISAEIERFEARLGPRRDDPAYSLSYANRRRTEIARALALKPKLLVLDEPTAGMNQSETAEVLRQLLELKAEGQAILLVEHKLDLVMSVSDRVIVMDGGRIIAQGRPEQVRRDPAVIEAYLGRRRGLGGEDLV</sequence>
<dbReference type="CDD" id="cd03219">
    <property type="entry name" value="ABC_Mj1267_LivG_branched"/>
    <property type="match status" value="1"/>
</dbReference>